<accession>A0A2H1JWM5</accession>
<sequence>MEPVSDPAHPRPFHRLDYGQMLQGVLGAFTEPRLDADPTGDHTK</sequence>
<dbReference type="EMBL" id="FXZA01000021">
    <property type="protein sequence ID" value="SMX91853.1"/>
    <property type="molecule type" value="Genomic_DNA"/>
</dbReference>
<proteinExistence type="predicted"/>
<dbReference type="AlphaFoldDB" id="A0A2H1JWM5"/>
<organism evidence="1 2">
    <name type="scientific">Brevibacterium linens</name>
    <dbReference type="NCBI Taxonomy" id="1703"/>
    <lineage>
        <taxon>Bacteria</taxon>
        <taxon>Bacillati</taxon>
        <taxon>Actinomycetota</taxon>
        <taxon>Actinomycetes</taxon>
        <taxon>Micrococcales</taxon>
        <taxon>Brevibacteriaceae</taxon>
        <taxon>Brevibacterium</taxon>
    </lineage>
</organism>
<dbReference type="Proteomes" id="UP000234498">
    <property type="component" value="Unassembled WGS sequence"/>
</dbReference>
<evidence type="ECO:0000313" key="1">
    <source>
        <dbReference type="EMBL" id="SMX91853.1"/>
    </source>
</evidence>
<name>A0A2H1JWM5_BRELN</name>
<protein>
    <submittedName>
        <fullName evidence="1">Uncharacterized protein</fullName>
    </submittedName>
</protein>
<evidence type="ECO:0000313" key="2">
    <source>
        <dbReference type="Proteomes" id="UP000234498"/>
    </source>
</evidence>
<gene>
    <name evidence="1" type="ORF">BLIN101_02745</name>
</gene>
<reference evidence="1 2" key="1">
    <citation type="submission" date="2017-03" db="EMBL/GenBank/DDBJ databases">
        <authorList>
            <person name="Afonso C.L."/>
            <person name="Miller P.J."/>
            <person name="Scott M.A."/>
            <person name="Spackman E."/>
            <person name="Goraichik I."/>
            <person name="Dimitrov K.M."/>
            <person name="Suarez D.L."/>
            <person name="Swayne D.E."/>
        </authorList>
    </citation>
    <scope>NUCLEOTIDE SEQUENCE [LARGE SCALE GENOMIC DNA]</scope>
    <source>
        <strain evidence="1 2">Mu101</strain>
    </source>
</reference>